<dbReference type="NCBIfam" id="TIGR02427">
    <property type="entry name" value="protocat_pcaD"/>
    <property type="match status" value="1"/>
</dbReference>
<dbReference type="EC" id="3.1.1.24" evidence="2"/>
<dbReference type="GO" id="GO:0042952">
    <property type="term" value="P:beta-ketoadipate pathway"/>
    <property type="evidence" value="ECO:0007669"/>
    <property type="project" value="InterPro"/>
</dbReference>
<protein>
    <submittedName>
        <fullName evidence="2">3-oxoadipate enol-lactonase</fullName>
        <ecNumber evidence="2">3.1.1.24</ecNumber>
    </submittedName>
</protein>
<comment type="caution">
    <text evidence="2">The sequence shown here is derived from an EMBL/GenBank/DDBJ whole genome shotgun (WGS) entry which is preliminary data.</text>
</comment>
<dbReference type="InterPro" id="IPR029058">
    <property type="entry name" value="AB_hydrolase_fold"/>
</dbReference>
<dbReference type="Pfam" id="PF00561">
    <property type="entry name" value="Abhydrolase_1"/>
    <property type="match status" value="1"/>
</dbReference>
<dbReference type="AlphaFoldDB" id="A0AAW9RYU3"/>
<dbReference type="Gene3D" id="3.40.50.1820">
    <property type="entry name" value="alpha/beta hydrolase"/>
    <property type="match status" value="1"/>
</dbReference>
<dbReference type="PRINTS" id="PR00111">
    <property type="entry name" value="ABHYDROLASE"/>
</dbReference>
<accession>A0AAW9RYU3</accession>
<dbReference type="InterPro" id="IPR000073">
    <property type="entry name" value="AB_hydrolase_1"/>
</dbReference>
<keyword evidence="3" id="KW-1185">Reference proteome</keyword>
<reference evidence="2 3" key="1">
    <citation type="submission" date="2024-02" db="EMBL/GenBank/DDBJ databases">
        <title>Genome analysis and characterization of Microbaculum marinisediminis sp. nov., isolated from marine sediment.</title>
        <authorList>
            <person name="Du Z.-J."/>
            <person name="Ye Y.-Q."/>
            <person name="Zhang Z.-R."/>
            <person name="Yuan S.-M."/>
            <person name="Zhang X.-Y."/>
        </authorList>
    </citation>
    <scope>NUCLEOTIDE SEQUENCE [LARGE SCALE GENOMIC DNA]</scope>
    <source>
        <strain evidence="2 3">SDUM1044001</strain>
    </source>
</reference>
<dbReference type="Proteomes" id="UP001378188">
    <property type="component" value="Unassembled WGS sequence"/>
</dbReference>
<evidence type="ECO:0000313" key="2">
    <source>
        <dbReference type="EMBL" id="MEJ8574584.1"/>
    </source>
</evidence>
<dbReference type="RefSeq" id="WP_340332278.1">
    <property type="nucleotide sequence ID" value="NZ_JAZHOF010000012.1"/>
</dbReference>
<organism evidence="2 3">
    <name type="scientific">Microbaculum marinum</name>
    <dbReference type="NCBI Taxonomy" id="1764581"/>
    <lineage>
        <taxon>Bacteria</taxon>
        <taxon>Pseudomonadati</taxon>
        <taxon>Pseudomonadota</taxon>
        <taxon>Alphaproteobacteria</taxon>
        <taxon>Hyphomicrobiales</taxon>
        <taxon>Tepidamorphaceae</taxon>
        <taxon>Microbaculum</taxon>
    </lineage>
</organism>
<evidence type="ECO:0000259" key="1">
    <source>
        <dbReference type="Pfam" id="PF00561"/>
    </source>
</evidence>
<evidence type="ECO:0000313" key="3">
    <source>
        <dbReference type="Proteomes" id="UP001378188"/>
    </source>
</evidence>
<dbReference type="SUPFAM" id="SSF53474">
    <property type="entry name" value="alpha/beta-Hydrolases"/>
    <property type="match status" value="1"/>
</dbReference>
<gene>
    <name evidence="2" type="primary">pcaD</name>
    <name evidence="2" type="ORF">V3328_24105</name>
</gene>
<dbReference type="PANTHER" id="PTHR43433">
    <property type="entry name" value="HYDROLASE, ALPHA/BETA FOLD FAMILY PROTEIN"/>
    <property type="match status" value="1"/>
</dbReference>
<dbReference type="EMBL" id="JAZHOF010000012">
    <property type="protein sequence ID" value="MEJ8574584.1"/>
    <property type="molecule type" value="Genomic_DNA"/>
</dbReference>
<dbReference type="InterPro" id="IPR026968">
    <property type="entry name" value="PcaD/CatD"/>
</dbReference>
<dbReference type="InterPro" id="IPR050471">
    <property type="entry name" value="AB_hydrolase"/>
</dbReference>
<name>A0AAW9RYU3_9HYPH</name>
<sequence length="259" mass="27719">MPYTRSGETTIHYEVTGNPLKPWLVLSNSLGTDIGFWDDQVGVLESDFRILRYDTRGHGGSGAPEGDYTFEQLGGDVLAVMDAAGADTARFCGLSMGGTTGLWLAINAPQRFEQLVLCNTGAKIGDASVWQPRIDAVKSDGIAPIVEGVVERWFTEGFRQAEPKTVDRIRAMILRTSPAGYAGCCAALRDTDLRAGMQAIRLPTLVVAGAHDPATPPALSEEIRAAIPGSRMVTLPAAHLSNIEARAEFNDAVSDFLKG</sequence>
<dbReference type="GO" id="GO:0047570">
    <property type="term" value="F:3-oxoadipate enol-lactonase activity"/>
    <property type="evidence" value="ECO:0007669"/>
    <property type="project" value="UniProtKB-EC"/>
</dbReference>
<dbReference type="PANTHER" id="PTHR43433:SF1">
    <property type="entry name" value="BLL5160 PROTEIN"/>
    <property type="match status" value="1"/>
</dbReference>
<proteinExistence type="predicted"/>
<keyword evidence="2" id="KW-0378">Hydrolase</keyword>
<feature type="domain" description="AB hydrolase-1" evidence="1">
    <location>
        <begin position="22"/>
        <end position="244"/>
    </location>
</feature>